<name>A7F4R5_SCLS1</name>
<dbReference type="GeneID" id="5482507"/>
<dbReference type="AlphaFoldDB" id="A7F4R5"/>
<dbReference type="Proteomes" id="UP000001312">
    <property type="component" value="Unassembled WGS sequence"/>
</dbReference>
<dbReference type="EMBL" id="CH476641">
    <property type="protein sequence ID" value="EDN97736.1"/>
    <property type="molecule type" value="Genomic_DNA"/>
</dbReference>
<feature type="region of interest" description="Disordered" evidence="1">
    <location>
        <begin position="1"/>
        <end position="26"/>
    </location>
</feature>
<accession>A7F4R5</accession>
<feature type="transmembrane region" description="Helical" evidence="2">
    <location>
        <begin position="129"/>
        <end position="151"/>
    </location>
</feature>
<keyword evidence="2" id="KW-0472">Membrane</keyword>
<dbReference type="HOGENOM" id="CLU_1283955_0_0_1"/>
<dbReference type="InParanoid" id="A7F4R5"/>
<feature type="region of interest" description="Disordered" evidence="1">
    <location>
        <begin position="64"/>
        <end position="93"/>
    </location>
</feature>
<organism evidence="3 4">
    <name type="scientific">Sclerotinia sclerotiorum (strain ATCC 18683 / 1980 / Ss-1)</name>
    <name type="common">White mold</name>
    <name type="synonym">Whetzelinia sclerotiorum</name>
    <dbReference type="NCBI Taxonomy" id="665079"/>
    <lineage>
        <taxon>Eukaryota</taxon>
        <taxon>Fungi</taxon>
        <taxon>Dikarya</taxon>
        <taxon>Ascomycota</taxon>
        <taxon>Pezizomycotina</taxon>
        <taxon>Leotiomycetes</taxon>
        <taxon>Helotiales</taxon>
        <taxon>Sclerotiniaceae</taxon>
        <taxon>Sclerotinia</taxon>
    </lineage>
</organism>
<evidence type="ECO:0000256" key="1">
    <source>
        <dbReference type="SAM" id="MobiDB-lite"/>
    </source>
</evidence>
<keyword evidence="2" id="KW-0812">Transmembrane</keyword>
<reference evidence="4" key="1">
    <citation type="journal article" date="2011" name="PLoS Genet.">
        <title>Genomic analysis of the necrotrophic fungal pathogens Sclerotinia sclerotiorum and Botrytis cinerea.</title>
        <authorList>
            <person name="Amselem J."/>
            <person name="Cuomo C.A."/>
            <person name="van Kan J.A."/>
            <person name="Viaud M."/>
            <person name="Benito E.P."/>
            <person name="Couloux A."/>
            <person name="Coutinho P.M."/>
            <person name="de Vries R.P."/>
            <person name="Dyer P.S."/>
            <person name="Fillinger S."/>
            <person name="Fournier E."/>
            <person name="Gout L."/>
            <person name="Hahn M."/>
            <person name="Kohn L."/>
            <person name="Lapalu N."/>
            <person name="Plummer K.M."/>
            <person name="Pradier J.M."/>
            <person name="Quevillon E."/>
            <person name="Sharon A."/>
            <person name="Simon A."/>
            <person name="ten Have A."/>
            <person name="Tudzynski B."/>
            <person name="Tudzynski P."/>
            <person name="Wincker P."/>
            <person name="Andrew M."/>
            <person name="Anthouard V."/>
            <person name="Beever R.E."/>
            <person name="Beffa R."/>
            <person name="Benoit I."/>
            <person name="Bouzid O."/>
            <person name="Brault B."/>
            <person name="Chen Z."/>
            <person name="Choquer M."/>
            <person name="Collemare J."/>
            <person name="Cotton P."/>
            <person name="Danchin E.G."/>
            <person name="Da Silva C."/>
            <person name="Gautier A."/>
            <person name="Giraud C."/>
            <person name="Giraud T."/>
            <person name="Gonzalez C."/>
            <person name="Grossetete S."/>
            <person name="Guldener U."/>
            <person name="Henrissat B."/>
            <person name="Howlett B.J."/>
            <person name="Kodira C."/>
            <person name="Kretschmer M."/>
            <person name="Lappartient A."/>
            <person name="Leroch M."/>
            <person name="Levis C."/>
            <person name="Mauceli E."/>
            <person name="Neuveglise C."/>
            <person name="Oeser B."/>
            <person name="Pearson M."/>
            <person name="Poulain J."/>
            <person name="Poussereau N."/>
            <person name="Quesneville H."/>
            <person name="Rascle C."/>
            <person name="Schumacher J."/>
            <person name="Segurens B."/>
            <person name="Sexton A."/>
            <person name="Silva E."/>
            <person name="Sirven C."/>
            <person name="Soanes D.M."/>
            <person name="Talbot N.J."/>
            <person name="Templeton M."/>
            <person name="Yandava C."/>
            <person name="Yarden O."/>
            <person name="Zeng Q."/>
            <person name="Rollins J.A."/>
            <person name="Lebrun M.H."/>
            <person name="Dickman M."/>
        </authorList>
    </citation>
    <scope>NUCLEOTIDE SEQUENCE [LARGE SCALE GENOMIC DNA]</scope>
    <source>
        <strain evidence="4">ATCC 18683 / 1980 / Ss-1</strain>
    </source>
</reference>
<keyword evidence="4" id="KW-1185">Reference proteome</keyword>
<dbReference type="RefSeq" id="XP_001586603.1">
    <property type="nucleotide sequence ID" value="XM_001586553.1"/>
</dbReference>
<feature type="compositionally biased region" description="Basic and acidic residues" evidence="1">
    <location>
        <begin position="15"/>
        <end position="26"/>
    </location>
</feature>
<keyword evidence="2" id="KW-1133">Transmembrane helix</keyword>
<sequence length="215" mass="24003">MMGNSYRGVPGKPDVSVRRRERDGRECLGTTEGEYGILEMTQYFLAIQLVEYITDLDECNNPKIISSETSHSSTHPFTNPNPSTPQLLNPNTQYPNPLKHRKMPSSTTPTFVHSETIHIGNWLIQRGEAIFMFIVGMFLGLFFFLFTFRVFDEFIRPVYFAGLPGLRDRNVDVDVGLGLGLDRMGGRGGMDGNLRGGRGGSDAVPVPVDRFRGVV</sequence>
<proteinExistence type="predicted"/>
<feature type="compositionally biased region" description="Low complexity" evidence="1">
    <location>
        <begin position="64"/>
        <end position="75"/>
    </location>
</feature>
<gene>
    <name evidence="3" type="ORF">SS1G_12590</name>
</gene>
<dbReference type="KEGG" id="ssl:SS1G_12590"/>
<evidence type="ECO:0000256" key="2">
    <source>
        <dbReference type="SAM" id="Phobius"/>
    </source>
</evidence>
<evidence type="ECO:0000313" key="4">
    <source>
        <dbReference type="Proteomes" id="UP000001312"/>
    </source>
</evidence>
<evidence type="ECO:0000313" key="3">
    <source>
        <dbReference type="EMBL" id="EDN97736.1"/>
    </source>
</evidence>
<feature type="compositionally biased region" description="Polar residues" evidence="1">
    <location>
        <begin position="76"/>
        <end position="93"/>
    </location>
</feature>
<protein>
    <submittedName>
        <fullName evidence="3">Uncharacterized protein</fullName>
    </submittedName>
</protein>